<evidence type="ECO:0000313" key="2">
    <source>
        <dbReference type="EMBL" id="MBK6004880.1"/>
    </source>
</evidence>
<reference evidence="2" key="1">
    <citation type="journal article" date="2012" name="J. Microbiol. Biotechnol.">
        <title>Ramlibacter ginsenosidimutans sp. nov., with ginsenoside-converting activity.</title>
        <authorList>
            <person name="Wang L."/>
            <person name="An D.S."/>
            <person name="Kim S.G."/>
            <person name="Jin F.X."/>
            <person name="Kim S.C."/>
            <person name="Lee S.T."/>
            <person name="Im W.T."/>
        </authorList>
    </citation>
    <scope>NUCLEOTIDE SEQUENCE</scope>
    <source>
        <strain evidence="2">KACC 17527</strain>
    </source>
</reference>
<evidence type="ECO:0000313" key="3">
    <source>
        <dbReference type="Proteomes" id="UP000630528"/>
    </source>
</evidence>
<dbReference type="EMBL" id="JAEPWM010000001">
    <property type="protein sequence ID" value="MBK6004880.1"/>
    <property type="molecule type" value="Genomic_DNA"/>
</dbReference>
<sequence length="757" mass="80607">MRTAPVPRSAEFPLAFGRWLVRRDGLVCELPRRELRVTAPAGLLARVLELCDGRLRWKEVAAQLGRQWEPVAIEGFLSDLCAEGAIVEAGEALANWSELGDLPGLHVPITATGELARLPALAHARLRPGRGHAAHSPASRALAQLLAGRESVRTFADAPFSSAVLAAILWAAHGVSRRAAGDAVRWHRTIASGGNMHSVRWFVFVLRALPGEGESPPLAAGVHEARFHEEGGASFEAQPGAWQDAWRLLGDPRALQFASALVVPVHDVAVPARKYGDRATIFAHVEAGQALQNAQLMAAAQGVAMVVRGDTAARPALAALAQTLRAPDDAPAVRRPLWLVMPSLLLGMPPDPRDLDAAAGATALRIGRAPLPRAHEAAPTFAFTASWIEQPGTAGLGRAADPVLAMRKAEAEAWERLGWRTLGACRRAALVDVPGALDPQAFCAYSQRQYAQPGFGLQAFSPARDYLWRAGVHADSGRAVHLPAECLHPAASLPQWARQQACANASTSGVAAWPDAEGALARGTLELLERDAFLRHWLSGQSAPALTITSLPEAAQRRIADLQSAGFRVSVAAIGAGWVPICSVFLQRMNPPLTAITAAADFCAEAALHKALDEAEGRAAHAGAHRPAAMPASQVRSPSDVHRYYQAARSFRRSDFYAATAAALAWAGAFTGACKHWPALCSLLAARGHELHAFDLTPAGAALDQGRTPIRVVRAVVTGLIPIWFQYGMQPAGLAAFRQAAAQGRRRGPSFFLHPFT</sequence>
<dbReference type="InterPro" id="IPR029479">
    <property type="entry name" value="Nitroreductase"/>
</dbReference>
<dbReference type="Gene3D" id="3.30.1330.230">
    <property type="match status" value="1"/>
</dbReference>
<protein>
    <submittedName>
        <fullName evidence="2">YcaO-like family protein</fullName>
    </submittedName>
</protein>
<dbReference type="InterPro" id="IPR000415">
    <property type="entry name" value="Nitroreductase-like"/>
</dbReference>
<dbReference type="RefSeq" id="WP_201166253.1">
    <property type="nucleotide sequence ID" value="NZ_JAEPWM010000001.1"/>
</dbReference>
<feature type="domain" description="YcaO" evidence="1">
    <location>
        <begin position="397"/>
        <end position="757"/>
    </location>
</feature>
<keyword evidence="3" id="KW-1185">Reference proteome</keyword>
<name>A0A934WKR0_9BURK</name>
<dbReference type="PROSITE" id="PS51664">
    <property type="entry name" value="YCAO"/>
    <property type="match status" value="1"/>
</dbReference>
<dbReference type="PANTHER" id="PTHR37809:SF1">
    <property type="entry name" value="RIBOSOMAL PROTEIN S12 METHYLTHIOTRANSFERASE ACCESSORY FACTOR YCAO"/>
    <property type="match status" value="1"/>
</dbReference>
<dbReference type="Gene3D" id="3.40.109.10">
    <property type="entry name" value="NADH Oxidase"/>
    <property type="match status" value="1"/>
</dbReference>
<comment type="caution">
    <text evidence="2">The sequence shown here is derived from an EMBL/GenBank/DDBJ whole genome shotgun (WGS) entry which is preliminary data.</text>
</comment>
<reference evidence="2" key="2">
    <citation type="submission" date="2021-01" db="EMBL/GenBank/DDBJ databases">
        <authorList>
            <person name="Kang M."/>
        </authorList>
    </citation>
    <scope>NUCLEOTIDE SEQUENCE</scope>
    <source>
        <strain evidence="2">KACC 17527</strain>
    </source>
</reference>
<dbReference type="Pfam" id="PF00881">
    <property type="entry name" value="Nitroreductase"/>
    <property type="match status" value="1"/>
</dbReference>
<dbReference type="AlphaFoldDB" id="A0A934WKR0"/>
<dbReference type="InterPro" id="IPR003776">
    <property type="entry name" value="YcaO-like_dom"/>
</dbReference>
<accession>A0A934WKR0</accession>
<dbReference type="Proteomes" id="UP000630528">
    <property type="component" value="Unassembled WGS sequence"/>
</dbReference>
<proteinExistence type="predicted"/>
<evidence type="ECO:0000259" key="1">
    <source>
        <dbReference type="PROSITE" id="PS51664"/>
    </source>
</evidence>
<organism evidence="2 3">
    <name type="scientific">Ramlibacter ginsenosidimutans</name>
    <dbReference type="NCBI Taxonomy" id="502333"/>
    <lineage>
        <taxon>Bacteria</taxon>
        <taxon>Pseudomonadati</taxon>
        <taxon>Pseudomonadota</taxon>
        <taxon>Betaproteobacteria</taxon>
        <taxon>Burkholderiales</taxon>
        <taxon>Comamonadaceae</taxon>
        <taxon>Ramlibacter</taxon>
    </lineage>
</organism>
<dbReference type="Pfam" id="PF02624">
    <property type="entry name" value="YcaO"/>
    <property type="match status" value="1"/>
</dbReference>
<dbReference type="GO" id="GO:0016491">
    <property type="term" value="F:oxidoreductase activity"/>
    <property type="evidence" value="ECO:0007669"/>
    <property type="project" value="InterPro"/>
</dbReference>
<gene>
    <name evidence="2" type="ORF">JJB11_02145</name>
</gene>
<dbReference type="PANTHER" id="PTHR37809">
    <property type="entry name" value="RIBOSOMAL PROTEIN S12 METHYLTHIOTRANSFERASE ACCESSORY FACTOR YCAO"/>
    <property type="match status" value="1"/>
</dbReference>
<dbReference type="SUPFAM" id="SSF55469">
    <property type="entry name" value="FMN-dependent nitroreductase-like"/>
    <property type="match status" value="1"/>
</dbReference>